<dbReference type="Proteomes" id="UP001501337">
    <property type="component" value="Unassembled WGS sequence"/>
</dbReference>
<feature type="transmembrane region" description="Helical" evidence="3">
    <location>
        <begin position="79"/>
        <end position="100"/>
    </location>
</feature>
<dbReference type="NCBIfam" id="TIGR00254">
    <property type="entry name" value="GGDEF"/>
    <property type="match status" value="1"/>
</dbReference>
<feature type="transmembrane region" description="Helical" evidence="3">
    <location>
        <begin position="112"/>
        <end position="135"/>
    </location>
</feature>
<evidence type="ECO:0000256" key="2">
    <source>
        <dbReference type="ARBA" id="ARBA00034247"/>
    </source>
</evidence>
<dbReference type="SMART" id="SM00267">
    <property type="entry name" value="GGDEF"/>
    <property type="match status" value="1"/>
</dbReference>
<dbReference type="CDD" id="cd01949">
    <property type="entry name" value="GGDEF"/>
    <property type="match status" value="1"/>
</dbReference>
<feature type="transmembrane region" description="Helical" evidence="3">
    <location>
        <begin position="141"/>
        <end position="157"/>
    </location>
</feature>
<evidence type="ECO:0000313" key="6">
    <source>
        <dbReference type="Proteomes" id="UP001501337"/>
    </source>
</evidence>
<keyword evidence="3" id="KW-1133">Transmembrane helix</keyword>
<dbReference type="Pfam" id="PF00990">
    <property type="entry name" value="GGDEF"/>
    <property type="match status" value="1"/>
</dbReference>
<keyword evidence="3" id="KW-0812">Transmembrane</keyword>
<dbReference type="InterPro" id="IPR000160">
    <property type="entry name" value="GGDEF_dom"/>
</dbReference>
<dbReference type="SUPFAM" id="SSF55073">
    <property type="entry name" value="Nucleotide cyclase"/>
    <property type="match status" value="1"/>
</dbReference>
<dbReference type="EMBL" id="BAABBO010000024">
    <property type="protein sequence ID" value="GAA3979711.1"/>
    <property type="molecule type" value="Genomic_DNA"/>
</dbReference>
<keyword evidence="3" id="KW-0472">Membrane</keyword>
<dbReference type="PANTHER" id="PTHR45138">
    <property type="entry name" value="REGULATORY COMPONENTS OF SENSORY TRANSDUCTION SYSTEM"/>
    <property type="match status" value="1"/>
</dbReference>
<dbReference type="InterPro" id="IPR029787">
    <property type="entry name" value="Nucleotide_cyclase"/>
</dbReference>
<evidence type="ECO:0000256" key="3">
    <source>
        <dbReference type="SAM" id="Phobius"/>
    </source>
</evidence>
<accession>A0ABP7QBG4</accession>
<comment type="caution">
    <text evidence="5">The sequence shown here is derived from an EMBL/GenBank/DDBJ whole genome shotgun (WGS) entry which is preliminary data.</text>
</comment>
<feature type="transmembrane region" description="Helical" evidence="3">
    <location>
        <begin position="164"/>
        <end position="186"/>
    </location>
</feature>
<dbReference type="EC" id="2.7.7.65" evidence="1"/>
<reference evidence="6" key="1">
    <citation type="journal article" date="2019" name="Int. J. Syst. Evol. Microbiol.">
        <title>The Global Catalogue of Microorganisms (GCM) 10K type strain sequencing project: providing services to taxonomists for standard genome sequencing and annotation.</title>
        <authorList>
            <consortium name="The Broad Institute Genomics Platform"/>
            <consortium name="The Broad Institute Genome Sequencing Center for Infectious Disease"/>
            <person name="Wu L."/>
            <person name="Ma J."/>
        </authorList>
    </citation>
    <scope>NUCLEOTIDE SEQUENCE [LARGE SCALE GENOMIC DNA]</scope>
    <source>
        <strain evidence="6">JCM 17555</strain>
    </source>
</reference>
<protein>
    <recommendedName>
        <fullName evidence="1">diguanylate cyclase</fullName>
        <ecNumber evidence="1">2.7.7.65</ecNumber>
    </recommendedName>
</protein>
<feature type="transmembrane region" description="Helical" evidence="3">
    <location>
        <begin position="55"/>
        <end position="73"/>
    </location>
</feature>
<evidence type="ECO:0000313" key="5">
    <source>
        <dbReference type="EMBL" id="GAA3979711.1"/>
    </source>
</evidence>
<dbReference type="PROSITE" id="PS50887">
    <property type="entry name" value="GGDEF"/>
    <property type="match status" value="1"/>
</dbReference>
<dbReference type="InterPro" id="IPR043128">
    <property type="entry name" value="Rev_trsase/Diguanyl_cyclase"/>
</dbReference>
<gene>
    <name evidence="5" type="ORF">GCM10022278_40280</name>
</gene>
<dbReference type="PANTHER" id="PTHR45138:SF9">
    <property type="entry name" value="DIGUANYLATE CYCLASE DGCM-RELATED"/>
    <property type="match status" value="1"/>
</dbReference>
<name>A0ABP7QBG4_9GAMM</name>
<evidence type="ECO:0000256" key="1">
    <source>
        <dbReference type="ARBA" id="ARBA00012528"/>
    </source>
</evidence>
<dbReference type="RefSeq" id="WP_344809820.1">
    <property type="nucleotide sequence ID" value="NZ_BAABBO010000024.1"/>
</dbReference>
<sequence length="416" mass="46825">MQTVRNQITESRPSALAEVAAQALAKQSSRLSFPAELEQAFLISHDARHARTNRMFALLGALFILISGVNDFWAMPDQAWLTILLRAGALLLALLAVLAIGVRTILPRMGALYPSLLVLFSLYSQAALLFITGVAAEQLHFTYQLGPLLLLLFICLLTRLRFQITLIIVICMWYMQYFATSLWIRLPAEQSVYVMAVYTVLSIIVLLANYRFERESRRVFLQDLLLVTEREELKAARVQIEQLSLTDDLTGVGNRRHFDRQLSHEWLRAKRSRQSLSLLLFDIDAFTHYNEQYGRASGDRCLLKVAETIQSRARRQSDLLCRYSSEQFALLTPDINPADALLLGKSIVDTVASLSLPHEDAPKHSHVTISAGCMTLWPHKQPDIKDLIQGADRNLREAKRAGGNQVEATSTVEAGH</sequence>
<feature type="domain" description="GGDEF" evidence="4">
    <location>
        <begin position="274"/>
        <end position="411"/>
    </location>
</feature>
<dbReference type="InterPro" id="IPR050469">
    <property type="entry name" value="Diguanylate_Cyclase"/>
</dbReference>
<feature type="transmembrane region" description="Helical" evidence="3">
    <location>
        <begin position="192"/>
        <end position="212"/>
    </location>
</feature>
<proteinExistence type="predicted"/>
<keyword evidence="6" id="KW-1185">Reference proteome</keyword>
<organism evidence="5 6">
    <name type="scientific">Allohahella marinimesophila</name>
    <dbReference type="NCBI Taxonomy" id="1054972"/>
    <lineage>
        <taxon>Bacteria</taxon>
        <taxon>Pseudomonadati</taxon>
        <taxon>Pseudomonadota</taxon>
        <taxon>Gammaproteobacteria</taxon>
        <taxon>Oceanospirillales</taxon>
        <taxon>Hahellaceae</taxon>
        <taxon>Allohahella</taxon>
    </lineage>
</organism>
<dbReference type="Gene3D" id="3.30.70.270">
    <property type="match status" value="1"/>
</dbReference>
<comment type="catalytic activity">
    <reaction evidence="2">
        <text>2 GTP = 3',3'-c-di-GMP + 2 diphosphate</text>
        <dbReference type="Rhea" id="RHEA:24898"/>
        <dbReference type="ChEBI" id="CHEBI:33019"/>
        <dbReference type="ChEBI" id="CHEBI:37565"/>
        <dbReference type="ChEBI" id="CHEBI:58805"/>
        <dbReference type="EC" id="2.7.7.65"/>
    </reaction>
</comment>
<evidence type="ECO:0000259" key="4">
    <source>
        <dbReference type="PROSITE" id="PS50887"/>
    </source>
</evidence>